<protein>
    <submittedName>
        <fullName evidence="1">Uncharacterized protein</fullName>
    </submittedName>
</protein>
<proteinExistence type="predicted"/>
<name>A0A0E9RGF3_ANGAN</name>
<organism evidence="1">
    <name type="scientific">Anguilla anguilla</name>
    <name type="common">European freshwater eel</name>
    <name type="synonym">Muraena anguilla</name>
    <dbReference type="NCBI Taxonomy" id="7936"/>
    <lineage>
        <taxon>Eukaryota</taxon>
        <taxon>Metazoa</taxon>
        <taxon>Chordata</taxon>
        <taxon>Craniata</taxon>
        <taxon>Vertebrata</taxon>
        <taxon>Euteleostomi</taxon>
        <taxon>Actinopterygii</taxon>
        <taxon>Neopterygii</taxon>
        <taxon>Teleostei</taxon>
        <taxon>Anguilliformes</taxon>
        <taxon>Anguillidae</taxon>
        <taxon>Anguilla</taxon>
    </lineage>
</organism>
<dbReference type="AlphaFoldDB" id="A0A0E9RGF3"/>
<sequence>MGNNCNPPIPITRGGSAGYPRLSAKGKHTLIHSVWRACSPGHLRASQTLLLLNLVWLSATCPSKKLDAGRSGPRN</sequence>
<reference evidence="1" key="2">
    <citation type="journal article" date="2015" name="Fish Shellfish Immunol.">
        <title>Early steps in the European eel (Anguilla anguilla)-Vibrio vulnificus interaction in the gills: Role of the RtxA13 toxin.</title>
        <authorList>
            <person name="Callol A."/>
            <person name="Pajuelo D."/>
            <person name="Ebbesson L."/>
            <person name="Teles M."/>
            <person name="MacKenzie S."/>
            <person name="Amaro C."/>
        </authorList>
    </citation>
    <scope>NUCLEOTIDE SEQUENCE</scope>
</reference>
<accession>A0A0E9RGF3</accession>
<evidence type="ECO:0000313" key="1">
    <source>
        <dbReference type="EMBL" id="JAH28221.1"/>
    </source>
</evidence>
<reference evidence="1" key="1">
    <citation type="submission" date="2014-11" db="EMBL/GenBank/DDBJ databases">
        <authorList>
            <person name="Amaro Gonzalez C."/>
        </authorList>
    </citation>
    <scope>NUCLEOTIDE SEQUENCE</scope>
</reference>
<dbReference type="EMBL" id="GBXM01080356">
    <property type="protein sequence ID" value="JAH28221.1"/>
    <property type="molecule type" value="Transcribed_RNA"/>
</dbReference>